<evidence type="ECO:0000256" key="1">
    <source>
        <dbReference type="SAM" id="Coils"/>
    </source>
</evidence>
<evidence type="ECO:0000259" key="2">
    <source>
        <dbReference type="Pfam" id="PF25600"/>
    </source>
</evidence>
<dbReference type="Pfam" id="PF25600">
    <property type="entry name" value="TRIM_CC"/>
    <property type="match status" value="1"/>
</dbReference>
<dbReference type="SUPFAM" id="SSF52047">
    <property type="entry name" value="RNI-like"/>
    <property type="match status" value="1"/>
</dbReference>
<protein>
    <recommendedName>
        <fullName evidence="2">TRIM8/14/16/25/29/45/65 coiled-coil region domain-containing protein</fullName>
    </recommendedName>
</protein>
<feature type="coiled-coil region" evidence="1">
    <location>
        <begin position="2"/>
        <end position="36"/>
    </location>
</feature>
<name>A0AA88SAI9_TACVA</name>
<sequence>MEEKQKAAERKAEGLIKELEQEISVLKRRDTELERLSHTEEHLHLLQIYSSMCSPPHTKNWTEISINTDVSVDTVRTALSQLQQSLNVKLTKSLNDKLKKTVSTELKRIQQYAALRSNPSHLRELDLSCNNLGGSDKKLLSALKNDEKYKLQTLRL</sequence>
<dbReference type="AlphaFoldDB" id="A0AA88SAI9"/>
<dbReference type="InterPro" id="IPR058030">
    <property type="entry name" value="TRIM8/14/16/25/29/45/65_CC"/>
</dbReference>
<reference evidence="3" key="1">
    <citation type="submission" date="2023-08" db="EMBL/GenBank/DDBJ databases">
        <title>Pelteobagrus vachellii genome.</title>
        <authorList>
            <person name="Liu H."/>
        </authorList>
    </citation>
    <scope>NUCLEOTIDE SEQUENCE</scope>
    <source>
        <strain evidence="3">PRFRI_2022a</strain>
        <tissue evidence="3">Muscle</tissue>
    </source>
</reference>
<comment type="caution">
    <text evidence="3">The sequence shown here is derived from an EMBL/GenBank/DDBJ whole genome shotgun (WGS) entry which is preliminary data.</text>
</comment>
<evidence type="ECO:0000313" key="4">
    <source>
        <dbReference type="Proteomes" id="UP001187315"/>
    </source>
</evidence>
<keyword evidence="4" id="KW-1185">Reference proteome</keyword>
<organism evidence="3 4">
    <name type="scientific">Tachysurus vachellii</name>
    <name type="common">Darkbarbel catfish</name>
    <name type="synonym">Pelteobagrus vachellii</name>
    <dbReference type="NCBI Taxonomy" id="175792"/>
    <lineage>
        <taxon>Eukaryota</taxon>
        <taxon>Metazoa</taxon>
        <taxon>Chordata</taxon>
        <taxon>Craniata</taxon>
        <taxon>Vertebrata</taxon>
        <taxon>Euteleostomi</taxon>
        <taxon>Actinopterygii</taxon>
        <taxon>Neopterygii</taxon>
        <taxon>Teleostei</taxon>
        <taxon>Ostariophysi</taxon>
        <taxon>Siluriformes</taxon>
        <taxon>Bagridae</taxon>
        <taxon>Tachysurus</taxon>
    </lineage>
</organism>
<feature type="domain" description="TRIM8/14/16/25/29/45/65 coiled-coil region" evidence="2">
    <location>
        <begin position="1"/>
        <end position="89"/>
    </location>
</feature>
<dbReference type="Gene3D" id="3.80.10.10">
    <property type="entry name" value="Ribonuclease Inhibitor"/>
    <property type="match status" value="1"/>
</dbReference>
<evidence type="ECO:0000313" key="3">
    <source>
        <dbReference type="EMBL" id="KAK2832606.1"/>
    </source>
</evidence>
<gene>
    <name evidence="3" type="ORF">Q7C36_016068</name>
</gene>
<dbReference type="EMBL" id="JAVHJS010000016">
    <property type="protein sequence ID" value="KAK2832606.1"/>
    <property type="molecule type" value="Genomic_DNA"/>
</dbReference>
<dbReference type="InterPro" id="IPR032675">
    <property type="entry name" value="LRR_dom_sf"/>
</dbReference>
<dbReference type="Proteomes" id="UP001187315">
    <property type="component" value="Unassembled WGS sequence"/>
</dbReference>
<accession>A0AA88SAI9</accession>
<proteinExistence type="predicted"/>
<keyword evidence="1" id="KW-0175">Coiled coil</keyword>